<evidence type="ECO:0000313" key="1">
    <source>
        <dbReference type="EMBL" id="CDN46847.1"/>
    </source>
</evidence>
<sequence length="94" mass="10687">MTIKDGPAFAVGQGFYNFTYDRYRFTVGLTRQGHPAADITFQAAQMTAMYVLQRVRNAYEFGRGLTDEDYQTCRRALQDLLLDIHAMTKPEVAA</sequence>
<gene>
    <name evidence="1" type="ORF">RG540_CH06570</name>
</gene>
<proteinExistence type="predicted"/>
<keyword evidence="2" id="KW-1185">Reference proteome</keyword>
<dbReference type="Proteomes" id="UP000028181">
    <property type="component" value="Chromosome I"/>
</dbReference>
<dbReference type="RefSeq" id="WP_038584482.1">
    <property type="nucleotide sequence ID" value="NZ_HG938353.1"/>
</dbReference>
<dbReference type="EMBL" id="HG938353">
    <property type="protein sequence ID" value="CDN46847.1"/>
    <property type="molecule type" value="Genomic_DNA"/>
</dbReference>
<organism evidence="1 2">
    <name type="scientific">Neorhizobium galegae bv. orientalis str. HAMBI 540</name>
    <dbReference type="NCBI Taxonomy" id="1028800"/>
    <lineage>
        <taxon>Bacteria</taxon>
        <taxon>Pseudomonadati</taxon>
        <taxon>Pseudomonadota</taxon>
        <taxon>Alphaproteobacteria</taxon>
        <taxon>Hyphomicrobiales</taxon>
        <taxon>Rhizobiaceae</taxon>
        <taxon>Rhizobium/Agrobacterium group</taxon>
        <taxon>Neorhizobium</taxon>
    </lineage>
</organism>
<name>A0A068SKW3_NEOGA</name>
<reference evidence="2" key="1">
    <citation type="journal article" date="2014" name="BMC Genomics">
        <title>Genome sequencing of two Neorhizobium galegae strains reveals a noeT gene responsible for the unusual acetylation of the nodulation factors.</title>
        <authorList>
            <person name="Osterman J."/>
            <person name="Marsh J."/>
            <person name="Laine P.K."/>
            <person name="Zeng Z."/>
            <person name="Alatalo E."/>
            <person name="Sullivan J.T."/>
            <person name="Young J.P."/>
            <person name="Thomas-Oates J."/>
            <person name="Paulin L."/>
            <person name="Lindstrom K."/>
        </authorList>
    </citation>
    <scope>NUCLEOTIDE SEQUENCE [LARGE SCALE GENOMIC DNA]</scope>
    <source>
        <strain evidence="2">HAMBI 540</strain>
    </source>
</reference>
<dbReference type="OrthoDB" id="9970034at2"/>
<protein>
    <submittedName>
        <fullName evidence="1">Uncharacterized protein</fullName>
    </submittedName>
</protein>
<dbReference type="PATRIC" id="fig|1028800.3.peg.666"/>
<accession>A0A068SKW3</accession>
<evidence type="ECO:0000313" key="2">
    <source>
        <dbReference type="Proteomes" id="UP000028181"/>
    </source>
</evidence>
<dbReference type="HOGENOM" id="CLU_2383170_0_0_5"/>
<dbReference type="AlphaFoldDB" id="A0A068SKW3"/>
<dbReference type="KEGG" id="ngg:RG540_CH06570"/>
<dbReference type="GeneID" id="24259549"/>